<name>A0A814A3W4_9BILA</name>
<feature type="compositionally biased region" description="Basic residues" evidence="7">
    <location>
        <begin position="304"/>
        <end position="314"/>
    </location>
</feature>
<dbReference type="InterPro" id="IPR001356">
    <property type="entry name" value="HD"/>
</dbReference>
<comment type="caution">
    <text evidence="9">The sequence shown here is derived from an EMBL/GenBank/DDBJ whole genome shotgun (WGS) entry which is preliminary data.</text>
</comment>
<dbReference type="GO" id="GO:0003677">
    <property type="term" value="F:DNA binding"/>
    <property type="evidence" value="ECO:0007669"/>
    <property type="project" value="UniProtKB-UniRule"/>
</dbReference>
<dbReference type="SUPFAM" id="SSF46689">
    <property type="entry name" value="Homeodomain-like"/>
    <property type="match status" value="1"/>
</dbReference>
<evidence type="ECO:0000256" key="6">
    <source>
        <dbReference type="SAM" id="Coils"/>
    </source>
</evidence>
<dbReference type="Pfam" id="PF16493">
    <property type="entry name" value="Meis_PKNOX_N"/>
    <property type="match status" value="1"/>
</dbReference>
<evidence type="ECO:0000256" key="2">
    <source>
        <dbReference type="ARBA" id="ARBA00023125"/>
    </source>
</evidence>
<dbReference type="FunFam" id="1.10.10.60:FF:000004">
    <property type="entry name" value="Meis2 homeobox isoform 2c"/>
    <property type="match status" value="1"/>
</dbReference>
<dbReference type="OrthoDB" id="10056939at2759"/>
<proteinExistence type="inferred from homology"/>
<dbReference type="GO" id="GO:0005634">
    <property type="term" value="C:nucleus"/>
    <property type="evidence" value="ECO:0007669"/>
    <property type="project" value="UniProtKB-SubCell"/>
</dbReference>
<feature type="compositionally biased region" description="Low complexity" evidence="7">
    <location>
        <begin position="417"/>
        <end position="435"/>
    </location>
</feature>
<evidence type="ECO:0000259" key="8">
    <source>
        <dbReference type="PROSITE" id="PS50071"/>
    </source>
</evidence>
<feature type="coiled-coil region" evidence="6">
    <location>
        <begin position="559"/>
        <end position="593"/>
    </location>
</feature>
<dbReference type="PROSITE" id="PS50071">
    <property type="entry name" value="HOMEOBOX_2"/>
    <property type="match status" value="1"/>
</dbReference>
<keyword evidence="4 5" id="KW-0539">Nucleus</keyword>
<feature type="compositionally biased region" description="Acidic residues" evidence="7">
    <location>
        <begin position="375"/>
        <end position="387"/>
    </location>
</feature>
<sequence>MSGFNENKNFISPNNLFETLGLYNVSMASPSSIAQAQSFLNQLLFNQSLLSSQNFHNFNPTTCPQFQTKQNSYSSSITQVDKLTTSSQKDSNINTKNLERLKYLNDLISNCTQSANLELEKTLIYEHRLFPLLKFMFEKCELTTYNPDNFKTNDKTSLKSLNFNQRGFSYEDAKKACEIESSSNQQIGFENELKKFLKDNEYKIMDDSLDNLIINSQNDLIKQVFSSVNQLMLNVILVLRINMIEIEKVNDLCNEFTEQYVEALKIKLNSDNIFNIEDDDEEGDDQNETEDDNFKLKGQSFKNKSQKNKKSLKRKIKKISNNFATQSTPVKSEQLTPFEISPNVSLYKIKANMQNSDKNDNSNQSDLSNSLSIDLDNDEDNQNDDMNDFSINVDDTSDFDETDNASIKSMYAEKSSSSSSSCLNKTYSSNSNLDDSNSKNKRGVLPKSATNVMKKWLFQHIVHPYPTEEEKKQIAQKTNLTLIQVNNWFINARRRILQPMLEASNPDLTKKKKSSQVSNLKPYQNNRYWPSSLSNLNQNKLKMDSKSYTEESREENSPLKKIKIETDKEESSLDRIEQESNDLELKNKQFYQNFFNQMNPFYNTGALPNSSYYVNQLGFNFLPSSSSISNVNFNNTNLCNRPNTKQTNQPVLTSQKTANAFKIENLIGNGVDGKSESNLIGNKLNTLQQNLYEHLQAFDLASTSSSNLIGNFSNSIMPSKRFFPQ</sequence>
<dbReference type="InterPro" id="IPR050224">
    <property type="entry name" value="TALE_homeobox"/>
</dbReference>
<dbReference type="EMBL" id="CAJNOC010002041">
    <property type="protein sequence ID" value="CAF0908649.1"/>
    <property type="molecule type" value="Genomic_DNA"/>
</dbReference>
<feature type="domain" description="Homeobox" evidence="8">
    <location>
        <begin position="436"/>
        <end position="499"/>
    </location>
</feature>
<keyword evidence="10" id="KW-1185">Reference proteome</keyword>
<dbReference type="GO" id="GO:0006355">
    <property type="term" value="P:regulation of DNA-templated transcription"/>
    <property type="evidence" value="ECO:0007669"/>
    <property type="project" value="InterPro"/>
</dbReference>
<feature type="compositionally biased region" description="Polar residues" evidence="7">
    <location>
        <begin position="515"/>
        <end position="531"/>
    </location>
</feature>
<feature type="region of interest" description="Disordered" evidence="7">
    <location>
        <begin position="507"/>
        <end position="531"/>
    </location>
</feature>
<feature type="compositionally biased region" description="Low complexity" evidence="7">
    <location>
        <begin position="361"/>
        <end position="374"/>
    </location>
</feature>
<reference evidence="9" key="1">
    <citation type="submission" date="2021-02" db="EMBL/GenBank/DDBJ databases">
        <authorList>
            <person name="Nowell W R."/>
        </authorList>
    </citation>
    <scope>NUCLEOTIDE SEQUENCE</scope>
    <source>
        <strain evidence="9">Ploen Becks lab</strain>
    </source>
</reference>
<dbReference type="AlphaFoldDB" id="A0A814A3W4"/>
<comment type="subcellular location">
    <subcellularLocation>
        <location evidence="5">Nucleus</location>
    </subcellularLocation>
</comment>
<evidence type="ECO:0000256" key="1">
    <source>
        <dbReference type="ARBA" id="ARBA00009661"/>
    </source>
</evidence>
<dbReference type="Pfam" id="PF05920">
    <property type="entry name" value="Homeobox_KN"/>
    <property type="match status" value="1"/>
</dbReference>
<organism evidence="9 10">
    <name type="scientific">Brachionus calyciflorus</name>
    <dbReference type="NCBI Taxonomy" id="104777"/>
    <lineage>
        <taxon>Eukaryota</taxon>
        <taxon>Metazoa</taxon>
        <taxon>Spiralia</taxon>
        <taxon>Gnathifera</taxon>
        <taxon>Rotifera</taxon>
        <taxon>Eurotatoria</taxon>
        <taxon>Monogononta</taxon>
        <taxon>Pseudotrocha</taxon>
        <taxon>Ploima</taxon>
        <taxon>Brachionidae</taxon>
        <taxon>Brachionus</taxon>
    </lineage>
</organism>
<dbReference type="Proteomes" id="UP000663879">
    <property type="component" value="Unassembled WGS sequence"/>
</dbReference>
<evidence type="ECO:0000256" key="7">
    <source>
        <dbReference type="SAM" id="MobiDB-lite"/>
    </source>
</evidence>
<evidence type="ECO:0000313" key="9">
    <source>
        <dbReference type="EMBL" id="CAF0908649.1"/>
    </source>
</evidence>
<protein>
    <recommendedName>
        <fullName evidence="8">Homeobox domain-containing protein</fullName>
    </recommendedName>
</protein>
<keyword evidence="3 5" id="KW-0371">Homeobox</keyword>
<feature type="region of interest" description="Disordered" evidence="7">
    <location>
        <begin position="277"/>
        <end position="314"/>
    </location>
</feature>
<dbReference type="PANTHER" id="PTHR11850">
    <property type="entry name" value="HOMEOBOX PROTEIN TRANSCRIPTION FACTORS"/>
    <property type="match status" value="1"/>
</dbReference>
<dbReference type="SMART" id="SM00389">
    <property type="entry name" value="HOX"/>
    <property type="match status" value="1"/>
</dbReference>
<feature type="DNA-binding region" description="Homeobox" evidence="5">
    <location>
        <begin position="438"/>
        <end position="500"/>
    </location>
</feature>
<dbReference type="InterPro" id="IPR009057">
    <property type="entry name" value="Homeodomain-like_sf"/>
</dbReference>
<comment type="similarity">
    <text evidence="1">Belongs to the TALE/MEIS homeobox family.</text>
</comment>
<dbReference type="Gene3D" id="1.10.10.60">
    <property type="entry name" value="Homeodomain-like"/>
    <property type="match status" value="1"/>
</dbReference>
<evidence type="ECO:0000256" key="4">
    <source>
        <dbReference type="ARBA" id="ARBA00023242"/>
    </source>
</evidence>
<feature type="compositionally biased region" description="Acidic residues" evidence="7">
    <location>
        <begin position="277"/>
        <end position="291"/>
    </location>
</feature>
<evidence type="ECO:0000256" key="5">
    <source>
        <dbReference type="PROSITE-ProRule" id="PRU00108"/>
    </source>
</evidence>
<dbReference type="CDD" id="cd00086">
    <property type="entry name" value="homeodomain"/>
    <property type="match status" value="1"/>
</dbReference>
<feature type="region of interest" description="Disordered" evidence="7">
    <location>
        <begin position="354"/>
        <end position="397"/>
    </location>
</feature>
<evidence type="ECO:0000313" key="10">
    <source>
        <dbReference type="Proteomes" id="UP000663879"/>
    </source>
</evidence>
<dbReference type="InterPro" id="IPR008422">
    <property type="entry name" value="KN_HD"/>
</dbReference>
<keyword evidence="6" id="KW-0175">Coiled coil</keyword>
<evidence type="ECO:0000256" key="3">
    <source>
        <dbReference type="ARBA" id="ARBA00023155"/>
    </source>
</evidence>
<accession>A0A814A3W4</accession>
<feature type="region of interest" description="Disordered" evidence="7">
    <location>
        <begin position="417"/>
        <end position="444"/>
    </location>
</feature>
<dbReference type="InterPro" id="IPR032453">
    <property type="entry name" value="PKNOX/Meis_N"/>
</dbReference>
<keyword evidence="2 5" id="KW-0238">DNA-binding</keyword>
<gene>
    <name evidence="9" type="ORF">OXX778_LOCUS11779</name>
</gene>